<dbReference type="EMBL" id="JH930473">
    <property type="protein sequence ID" value="EKM54181.1"/>
    <property type="molecule type" value="Genomic_DNA"/>
</dbReference>
<keyword evidence="3" id="KW-1185">Reference proteome</keyword>
<feature type="signal peptide" evidence="1">
    <location>
        <begin position="1"/>
        <end position="20"/>
    </location>
</feature>
<proteinExistence type="predicted"/>
<dbReference type="InParanoid" id="K5UVW5"/>
<organism evidence="2 3">
    <name type="scientific">Phanerochaete carnosa (strain HHB-10118-sp)</name>
    <name type="common">White-rot fungus</name>
    <name type="synonym">Peniophora carnosa</name>
    <dbReference type="NCBI Taxonomy" id="650164"/>
    <lineage>
        <taxon>Eukaryota</taxon>
        <taxon>Fungi</taxon>
        <taxon>Dikarya</taxon>
        <taxon>Basidiomycota</taxon>
        <taxon>Agaricomycotina</taxon>
        <taxon>Agaricomycetes</taxon>
        <taxon>Polyporales</taxon>
        <taxon>Phanerochaetaceae</taxon>
        <taxon>Phanerochaete</taxon>
    </lineage>
</organism>
<name>K5UVW5_PHACS</name>
<evidence type="ECO:0000313" key="3">
    <source>
        <dbReference type="Proteomes" id="UP000008370"/>
    </source>
</evidence>
<protein>
    <submittedName>
        <fullName evidence="2">Uncharacterized protein</fullName>
    </submittedName>
</protein>
<reference evidence="2 3" key="1">
    <citation type="journal article" date="2012" name="BMC Genomics">
        <title>Comparative genomics of the white-rot fungi, Phanerochaete carnosa and P. chrysosporium, to elucidate the genetic basis of the distinct wood types they colonize.</title>
        <authorList>
            <person name="Suzuki H."/>
            <person name="MacDonald J."/>
            <person name="Syed K."/>
            <person name="Salamov A."/>
            <person name="Hori C."/>
            <person name="Aerts A."/>
            <person name="Henrissat B."/>
            <person name="Wiebenga A."/>
            <person name="vanKuyk P.A."/>
            <person name="Barry K."/>
            <person name="Lindquist E."/>
            <person name="LaButti K."/>
            <person name="Lapidus A."/>
            <person name="Lucas S."/>
            <person name="Coutinho P."/>
            <person name="Gong Y."/>
            <person name="Samejima M."/>
            <person name="Mahadevan R."/>
            <person name="Abou-Zaid M."/>
            <person name="de Vries R.P."/>
            <person name="Igarashi K."/>
            <person name="Yadav J.S."/>
            <person name="Grigoriev I.V."/>
            <person name="Master E.R."/>
        </authorList>
    </citation>
    <scope>NUCLEOTIDE SEQUENCE [LARGE SCALE GENOMIC DNA]</scope>
    <source>
        <strain evidence="2 3">HHB-10118-sp</strain>
    </source>
</reference>
<dbReference type="HOGENOM" id="CLU_3087980_0_0_1"/>
<feature type="chain" id="PRO_5003887567" evidence="1">
    <location>
        <begin position="21"/>
        <end position="52"/>
    </location>
</feature>
<dbReference type="Proteomes" id="UP000008370">
    <property type="component" value="Unassembled WGS sequence"/>
</dbReference>
<accession>K5UVW5</accession>
<dbReference type="RefSeq" id="XP_007396881.1">
    <property type="nucleotide sequence ID" value="XM_007396819.1"/>
</dbReference>
<evidence type="ECO:0000256" key="1">
    <source>
        <dbReference type="SAM" id="SignalP"/>
    </source>
</evidence>
<gene>
    <name evidence="2" type="ORF">PHACADRAFT_257844</name>
</gene>
<dbReference type="KEGG" id="pco:PHACADRAFT_257844"/>
<evidence type="ECO:0000313" key="2">
    <source>
        <dbReference type="EMBL" id="EKM54181.1"/>
    </source>
</evidence>
<dbReference type="AlphaFoldDB" id="K5UVW5"/>
<keyword evidence="1" id="KW-0732">Signal</keyword>
<dbReference type="GeneID" id="18916959"/>
<sequence length="52" mass="5214">MRASTIIALALLAAANPALAAPVRRGLTFGDIEDIGSIAVGLGTAADTVYDE</sequence>